<dbReference type="AlphaFoldDB" id="A0AAV4VJ23"/>
<comment type="caution">
    <text evidence="2">The sequence shown here is derived from an EMBL/GenBank/DDBJ whole genome shotgun (WGS) entry which is preliminary data.</text>
</comment>
<evidence type="ECO:0000313" key="3">
    <source>
        <dbReference type="Proteomes" id="UP001054837"/>
    </source>
</evidence>
<feature type="compositionally biased region" description="Polar residues" evidence="1">
    <location>
        <begin position="1"/>
        <end position="12"/>
    </location>
</feature>
<sequence length="97" mass="11349">MSRTSRQQQLLHNTEDKKKKRKKNPLHLQKRKEALLACFVEDLSNRDSGKAVKQFLHCDSLREGCFLALREKREIKSPEYVHVMCTPRTVADLSRKA</sequence>
<reference evidence="2 3" key="1">
    <citation type="submission" date="2021-06" db="EMBL/GenBank/DDBJ databases">
        <title>Caerostris darwini draft genome.</title>
        <authorList>
            <person name="Kono N."/>
            <person name="Arakawa K."/>
        </authorList>
    </citation>
    <scope>NUCLEOTIDE SEQUENCE [LARGE SCALE GENOMIC DNA]</scope>
</reference>
<feature type="region of interest" description="Disordered" evidence="1">
    <location>
        <begin position="1"/>
        <end position="27"/>
    </location>
</feature>
<dbReference type="Proteomes" id="UP001054837">
    <property type="component" value="Unassembled WGS sequence"/>
</dbReference>
<dbReference type="EMBL" id="BPLQ01013114">
    <property type="protein sequence ID" value="GIY69871.1"/>
    <property type="molecule type" value="Genomic_DNA"/>
</dbReference>
<organism evidence="2 3">
    <name type="scientific">Caerostris darwini</name>
    <dbReference type="NCBI Taxonomy" id="1538125"/>
    <lineage>
        <taxon>Eukaryota</taxon>
        <taxon>Metazoa</taxon>
        <taxon>Ecdysozoa</taxon>
        <taxon>Arthropoda</taxon>
        <taxon>Chelicerata</taxon>
        <taxon>Arachnida</taxon>
        <taxon>Araneae</taxon>
        <taxon>Araneomorphae</taxon>
        <taxon>Entelegynae</taxon>
        <taxon>Araneoidea</taxon>
        <taxon>Araneidae</taxon>
        <taxon>Caerostris</taxon>
    </lineage>
</organism>
<keyword evidence="3" id="KW-1185">Reference proteome</keyword>
<gene>
    <name evidence="2" type="ORF">CDAR_174271</name>
</gene>
<feature type="compositionally biased region" description="Basic residues" evidence="1">
    <location>
        <begin position="18"/>
        <end position="27"/>
    </location>
</feature>
<evidence type="ECO:0000256" key="1">
    <source>
        <dbReference type="SAM" id="MobiDB-lite"/>
    </source>
</evidence>
<protein>
    <submittedName>
        <fullName evidence="2">Uncharacterized protein</fullName>
    </submittedName>
</protein>
<evidence type="ECO:0000313" key="2">
    <source>
        <dbReference type="EMBL" id="GIY69871.1"/>
    </source>
</evidence>
<proteinExistence type="predicted"/>
<name>A0AAV4VJ23_9ARAC</name>
<accession>A0AAV4VJ23</accession>